<feature type="region of interest" description="Disordered" evidence="3">
    <location>
        <begin position="323"/>
        <end position="362"/>
    </location>
</feature>
<reference evidence="5 7" key="1">
    <citation type="journal article" date="2008" name="Science">
        <title>The Physcomitrella genome reveals evolutionary insights into the conquest of land by plants.</title>
        <authorList>
            <person name="Rensing S."/>
            <person name="Lang D."/>
            <person name="Zimmer A."/>
            <person name="Terry A."/>
            <person name="Salamov A."/>
            <person name="Shapiro H."/>
            <person name="Nishiyama T."/>
            <person name="Perroud P.-F."/>
            <person name="Lindquist E."/>
            <person name="Kamisugi Y."/>
            <person name="Tanahashi T."/>
            <person name="Sakakibara K."/>
            <person name="Fujita T."/>
            <person name="Oishi K."/>
            <person name="Shin-I T."/>
            <person name="Kuroki Y."/>
            <person name="Toyoda A."/>
            <person name="Suzuki Y."/>
            <person name="Hashimoto A."/>
            <person name="Yamaguchi K."/>
            <person name="Sugano A."/>
            <person name="Kohara Y."/>
            <person name="Fujiyama A."/>
            <person name="Anterola A."/>
            <person name="Aoki S."/>
            <person name="Ashton N."/>
            <person name="Barbazuk W.B."/>
            <person name="Barker E."/>
            <person name="Bennetzen J."/>
            <person name="Bezanilla M."/>
            <person name="Blankenship R."/>
            <person name="Cho S.H."/>
            <person name="Dutcher S."/>
            <person name="Estelle M."/>
            <person name="Fawcett J.A."/>
            <person name="Gundlach H."/>
            <person name="Hanada K."/>
            <person name="Heyl A."/>
            <person name="Hicks K.A."/>
            <person name="Hugh J."/>
            <person name="Lohr M."/>
            <person name="Mayer K."/>
            <person name="Melkozernov A."/>
            <person name="Murata T."/>
            <person name="Nelson D."/>
            <person name="Pils B."/>
            <person name="Prigge M."/>
            <person name="Reiss B."/>
            <person name="Renner T."/>
            <person name="Rombauts S."/>
            <person name="Rushton P."/>
            <person name="Sanderfoot A."/>
            <person name="Schween G."/>
            <person name="Shiu S.-H."/>
            <person name="Stueber K."/>
            <person name="Theodoulou F.L."/>
            <person name="Tu H."/>
            <person name="Van de Peer Y."/>
            <person name="Verrier P.J."/>
            <person name="Waters E."/>
            <person name="Wood A."/>
            <person name="Yang L."/>
            <person name="Cove D."/>
            <person name="Cuming A."/>
            <person name="Hasebe M."/>
            <person name="Lucas S."/>
            <person name="Mishler D.B."/>
            <person name="Reski R."/>
            <person name="Grigoriev I."/>
            <person name="Quatrano R.S."/>
            <person name="Boore J.L."/>
        </authorList>
    </citation>
    <scope>NUCLEOTIDE SEQUENCE [LARGE SCALE GENOMIC DNA]</scope>
    <source>
        <strain evidence="6 7">cv. Gransden 2004</strain>
    </source>
</reference>
<name>A0A2K1KK24_PHYPA</name>
<dbReference type="GO" id="GO:0000398">
    <property type="term" value="P:mRNA splicing, via spliceosome"/>
    <property type="evidence" value="ECO:0000318"/>
    <property type="project" value="GO_Central"/>
</dbReference>
<evidence type="ECO:0000313" key="7">
    <source>
        <dbReference type="Proteomes" id="UP000006727"/>
    </source>
</evidence>
<sequence length="475" mass="51047">MSTMAPSPPPLPPPSSTPAVQGARVTLLIRHLPEGLMADTLKRLFSHYGASDFRLCTSGRLKNCAFVDYDNESAAAAAQSQMHRLRFLGKILSVERAIPESSKDGLSGDSSMARSTDAGADTIPPHPPPEPPLVPQTSEIHQAGRGATGMEPIAPALGVDYPFPPQLDMRYAYPPPDGNILTNIVNTLIAVPRFYTQVLHLMNKMNLPAPFRPALPTPPLPPPIPAPPVEKRQAGELSSGESELESSDEEDNNAPGGEEESVVPDKDLDAHRARRKRAKLGAVVGPAVDKDASHESAGVKSISVIPRAAPIKKNKPVMQIKISTKTSASEGPSRDISFQDEMDVPRTKVDDSSKRASRAELQGGQMSEAEMLALPILKNYAAGAPSQVLYIKNLAKEVTSEDLFYVFGAFFPTLDETKAALNVNLMQEGRMRGQAFVTFPSTEAAQDALGLTHGFVLKGKPMIVQFGRNRSAAKT</sequence>
<dbReference type="STRING" id="3218.A0A2K1KK24"/>
<feature type="region of interest" description="Disordered" evidence="3">
    <location>
        <begin position="99"/>
        <end position="137"/>
    </location>
</feature>
<dbReference type="InterPro" id="IPR000504">
    <property type="entry name" value="RRM_dom"/>
</dbReference>
<feature type="region of interest" description="Disordered" evidence="3">
    <location>
        <begin position="213"/>
        <end position="267"/>
    </location>
</feature>
<dbReference type="CDD" id="cd12239">
    <property type="entry name" value="RRM2_RBM40_like"/>
    <property type="match status" value="1"/>
</dbReference>
<dbReference type="InterPro" id="IPR035979">
    <property type="entry name" value="RBD_domain_sf"/>
</dbReference>
<dbReference type="EnsemblPlants" id="Pp3c5_17010V3.1">
    <property type="protein sequence ID" value="Pp3c5_17010V3.1"/>
    <property type="gene ID" value="Pp3c5_17010"/>
</dbReference>
<dbReference type="PaxDb" id="3218-PP1S116_80V6.1"/>
<proteinExistence type="predicted"/>
<dbReference type="GO" id="GO:0030626">
    <property type="term" value="F:U12 snRNA binding"/>
    <property type="evidence" value="ECO:0000318"/>
    <property type="project" value="GO_Central"/>
</dbReference>
<dbReference type="InterPro" id="IPR012677">
    <property type="entry name" value="Nucleotide-bd_a/b_plait_sf"/>
</dbReference>
<dbReference type="SUPFAM" id="SSF54928">
    <property type="entry name" value="RNA-binding domain, RBD"/>
    <property type="match status" value="2"/>
</dbReference>
<dbReference type="EMBL" id="ABEU02000005">
    <property type="protein sequence ID" value="PNR54127.1"/>
    <property type="molecule type" value="Genomic_DNA"/>
</dbReference>
<accession>A0A2K1KK24</accession>
<protein>
    <recommendedName>
        <fullName evidence="4">RRM domain-containing protein</fullName>
    </recommendedName>
</protein>
<feature type="domain" description="RRM" evidence="4">
    <location>
        <begin position="25"/>
        <end position="99"/>
    </location>
</feature>
<feature type="domain" description="RRM" evidence="4">
    <location>
        <begin position="387"/>
        <end position="469"/>
    </location>
</feature>
<keyword evidence="1 2" id="KW-0694">RNA-binding</keyword>
<feature type="compositionally biased region" description="Pro residues" evidence="3">
    <location>
        <begin position="213"/>
        <end position="228"/>
    </location>
</feature>
<evidence type="ECO:0000256" key="3">
    <source>
        <dbReference type="SAM" id="MobiDB-lite"/>
    </source>
</evidence>
<dbReference type="Proteomes" id="UP000006727">
    <property type="component" value="Chromosome 5"/>
</dbReference>
<feature type="compositionally biased region" description="Pro residues" evidence="3">
    <location>
        <begin position="124"/>
        <end position="134"/>
    </location>
</feature>
<dbReference type="GO" id="GO:0010229">
    <property type="term" value="P:inflorescence development"/>
    <property type="evidence" value="ECO:0007669"/>
    <property type="project" value="EnsemblPlants"/>
</dbReference>
<reference evidence="6" key="3">
    <citation type="submission" date="2020-12" db="UniProtKB">
        <authorList>
            <consortium name="EnsemblPlants"/>
        </authorList>
    </citation>
    <scope>IDENTIFICATION</scope>
</reference>
<evidence type="ECO:0000259" key="4">
    <source>
        <dbReference type="PROSITE" id="PS50102"/>
    </source>
</evidence>
<dbReference type="FunCoup" id="A0A2K1KK24">
    <property type="interactions" value="1623"/>
</dbReference>
<feature type="compositionally biased region" description="Acidic residues" evidence="3">
    <location>
        <begin position="242"/>
        <end position="262"/>
    </location>
</feature>
<dbReference type="Gramene" id="Pp3c5_17010V3.1">
    <property type="protein sequence ID" value="Pp3c5_17010V3.1"/>
    <property type="gene ID" value="Pp3c5_17010"/>
</dbReference>
<evidence type="ECO:0000313" key="5">
    <source>
        <dbReference type="EMBL" id="PNR54127.1"/>
    </source>
</evidence>
<gene>
    <name evidence="6" type="primary">LOC112282157</name>
    <name evidence="5" type="ORF">PHYPA_007803</name>
</gene>
<evidence type="ECO:0000313" key="6">
    <source>
        <dbReference type="EnsemblPlants" id="Pp3c5_17010V3.1"/>
    </source>
</evidence>
<dbReference type="FunFam" id="3.30.70.330:FF:000409">
    <property type="entry name" value="U11/U12 small nuclear ribonucleoprotein 65 kDa protein"/>
    <property type="match status" value="1"/>
</dbReference>
<dbReference type="GO" id="GO:0005689">
    <property type="term" value="C:U12-type spliceosomal complex"/>
    <property type="evidence" value="ECO:0000318"/>
    <property type="project" value="GO_Central"/>
</dbReference>
<dbReference type="GO" id="GO:0097157">
    <property type="term" value="F:pre-mRNA intronic binding"/>
    <property type="evidence" value="ECO:0000318"/>
    <property type="project" value="GO_Central"/>
</dbReference>
<organism evidence="5">
    <name type="scientific">Physcomitrium patens</name>
    <name type="common">Spreading-leaved earth moss</name>
    <name type="synonym">Physcomitrella patens</name>
    <dbReference type="NCBI Taxonomy" id="3218"/>
    <lineage>
        <taxon>Eukaryota</taxon>
        <taxon>Viridiplantae</taxon>
        <taxon>Streptophyta</taxon>
        <taxon>Embryophyta</taxon>
        <taxon>Bryophyta</taxon>
        <taxon>Bryophytina</taxon>
        <taxon>Bryopsida</taxon>
        <taxon>Funariidae</taxon>
        <taxon>Funariales</taxon>
        <taxon>Funariaceae</taxon>
        <taxon>Physcomitrium</taxon>
    </lineage>
</organism>
<dbReference type="Gene3D" id="3.30.70.330">
    <property type="match status" value="2"/>
</dbReference>
<feature type="compositionally biased region" description="Basic and acidic residues" evidence="3">
    <location>
        <begin position="343"/>
        <end position="358"/>
    </location>
</feature>
<dbReference type="InterPro" id="IPR045164">
    <property type="entry name" value="RBM41/RNPC3"/>
</dbReference>
<evidence type="ECO:0000256" key="2">
    <source>
        <dbReference type="PROSITE-ProRule" id="PRU00176"/>
    </source>
</evidence>
<dbReference type="PANTHER" id="PTHR16105:SF0">
    <property type="entry name" value="RNA-BINDING REGION-CONTAINING PROTEIN 3"/>
    <property type="match status" value="1"/>
</dbReference>
<dbReference type="PROSITE" id="PS50102">
    <property type="entry name" value="RRM"/>
    <property type="match status" value="2"/>
</dbReference>
<dbReference type="SMART" id="SM00360">
    <property type="entry name" value="RRM"/>
    <property type="match status" value="2"/>
</dbReference>
<reference evidence="5 7" key="2">
    <citation type="journal article" date="2018" name="Plant J.">
        <title>The Physcomitrella patens chromosome-scale assembly reveals moss genome structure and evolution.</title>
        <authorList>
            <person name="Lang D."/>
            <person name="Ullrich K.K."/>
            <person name="Murat F."/>
            <person name="Fuchs J."/>
            <person name="Jenkins J."/>
            <person name="Haas F.B."/>
            <person name="Piednoel M."/>
            <person name="Gundlach H."/>
            <person name="Van Bel M."/>
            <person name="Meyberg R."/>
            <person name="Vives C."/>
            <person name="Morata J."/>
            <person name="Symeonidi A."/>
            <person name="Hiss M."/>
            <person name="Muchero W."/>
            <person name="Kamisugi Y."/>
            <person name="Saleh O."/>
            <person name="Blanc G."/>
            <person name="Decker E.L."/>
            <person name="van Gessel N."/>
            <person name="Grimwood J."/>
            <person name="Hayes R.D."/>
            <person name="Graham S.W."/>
            <person name="Gunter L.E."/>
            <person name="McDaniel S.F."/>
            <person name="Hoernstein S.N.W."/>
            <person name="Larsson A."/>
            <person name="Li F.W."/>
            <person name="Perroud P.F."/>
            <person name="Phillips J."/>
            <person name="Ranjan P."/>
            <person name="Rokshar D.S."/>
            <person name="Rothfels C.J."/>
            <person name="Schneider L."/>
            <person name="Shu S."/>
            <person name="Stevenson D.W."/>
            <person name="Thummler F."/>
            <person name="Tillich M."/>
            <person name="Villarreal Aguilar J.C."/>
            <person name="Widiez T."/>
            <person name="Wong G.K."/>
            <person name="Wymore A."/>
            <person name="Zhang Y."/>
            <person name="Zimmer A.D."/>
            <person name="Quatrano R.S."/>
            <person name="Mayer K.F.X."/>
            <person name="Goodstein D."/>
            <person name="Casacuberta J.M."/>
            <person name="Vandepoele K."/>
            <person name="Reski R."/>
            <person name="Cuming A.C."/>
            <person name="Tuskan G.A."/>
            <person name="Maumus F."/>
            <person name="Salse J."/>
            <person name="Schmutz J."/>
            <person name="Rensing S.A."/>
        </authorList>
    </citation>
    <scope>NUCLEOTIDE SEQUENCE [LARGE SCALE GENOMIC DNA]</scope>
    <source>
        <strain evidence="6 7">cv. Gransden 2004</strain>
    </source>
</reference>
<dbReference type="Pfam" id="PF00076">
    <property type="entry name" value="RRM_1"/>
    <property type="match status" value="2"/>
</dbReference>
<evidence type="ECO:0000256" key="1">
    <source>
        <dbReference type="ARBA" id="ARBA00022884"/>
    </source>
</evidence>
<dbReference type="PANTHER" id="PTHR16105">
    <property type="entry name" value="RNA-BINDING REGION-CONTAINING PROTEIN 3"/>
    <property type="match status" value="1"/>
</dbReference>
<keyword evidence="7" id="KW-1185">Reference proteome</keyword>
<dbReference type="AlphaFoldDB" id="A0A2K1KK24"/>